<evidence type="ECO:0000313" key="1">
    <source>
        <dbReference type="Proteomes" id="UP000887566"/>
    </source>
</evidence>
<dbReference type="Proteomes" id="UP000887566">
    <property type="component" value="Unplaced"/>
</dbReference>
<protein>
    <submittedName>
        <fullName evidence="2">Uncharacterized protein</fullName>
    </submittedName>
</protein>
<dbReference type="AlphaFoldDB" id="A0A914W472"/>
<accession>A0A914W472</accession>
<sequence>MNEFGGGADRPSAAAVLAPTRTCDRHLYAREFGGRRRRCLFDDTTCDSLADRPAGSWSRASARPVLNDDTESVTPFLRCSNRVSVCLYARDRSQSSRPKAPRPPAFLHQPPTTRHISATARCLQGSIVALRSRLRAAWRRVVVGDQSAPLMSAATRSSISMQCCSRRRLPLRRRATPFVVCSK</sequence>
<name>A0A914W472_9BILA</name>
<reference evidence="2" key="1">
    <citation type="submission" date="2022-11" db="UniProtKB">
        <authorList>
            <consortium name="WormBaseParasite"/>
        </authorList>
    </citation>
    <scope>IDENTIFICATION</scope>
</reference>
<evidence type="ECO:0000313" key="2">
    <source>
        <dbReference type="WBParaSite" id="PSAMB.scaffold3009size20051.g20002.t1"/>
    </source>
</evidence>
<dbReference type="WBParaSite" id="PSAMB.scaffold3009size20051.g20002.t1">
    <property type="protein sequence ID" value="PSAMB.scaffold3009size20051.g20002.t1"/>
    <property type="gene ID" value="PSAMB.scaffold3009size20051.g20002"/>
</dbReference>
<organism evidence="1 2">
    <name type="scientific">Plectus sambesii</name>
    <dbReference type="NCBI Taxonomy" id="2011161"/>
    <lineage>
        <taxon>Eukaryota</taxon>
        <taxon>Metazoa</taxon>
        <taxon>Ecdysozoa</taxon>
        <taxon>Nematoda</taxon>
        <taxon>Chromadorea</taxon>
        <taxon>Plectida</taxon>
        <taxon>Plectina</taxon>
        <taxon>Plectoidea</taxon>
        <taxon>Plectidae</taxon>
        <taxon>Plectus</taxon>
    </lineage>
</organism>
<proteinExistence type="predicted"/>
<keyword evidence="1" id="KW-1185">Reference proteome</keyword>